<dbReference type="FunFam" id="3.40.50.80:FF:000001">
    <property type="entry name" value="NADPH--cytochrome P450 reductase 1"/>
    <property type="match status" value="1"/>
</dbReference>
<keyword evidence="5" id="KW-0288">FMN</keyword>
<gene>
    <name evidence="13" type="ORF">TSACC_23080</name>
</gene>
<evidence type="ECO:0000256" key="8">
    <source>
        <dbReference type="ARBA" id="ARBA00023002"/>
    </source>
</evidence>
<keyword evidence="9" id="KW-0198">Cysteine biosynthesis</keyword>
<dbReference type="NCBIfam" id="NF004859">
    <property type="entry name" value="PRK06214.1"/>
    <property type="match status" value="1"/>
</dbReference>
<keyword evidence="8" id="KW-0560">Oxidoreductase</keyword>
<feature type="compositionally biased region" description="Polar residues" evidence="11">
    <location>
        <begin position="10"/>
        <end position="21"/>
    </location>
</feature>
<accession>A0A146GDQ6</accession>
<dbReference type="Gene3D" id="1.20.990.10">
    <property type="entry name" value="NADPH-cytochrome p450 Reductase, Chain A, domain 3"/>
    <property type="match status" value="1"/>
</dbReference>
<feature type="domain" description="FAD-binding FR-type" evidence="12">
    <location>
        <begin position="23"/>
        <end position="261"/>
    </location>
</feature>
<evidence type="ECO:0000256" key="5">
    <source>
        <dbReference type="ARBA" id="ARBA00022643"/>
    </source>
</evidence>
<dbReference type="GO" id="GO:0005829">
    <property type="term" value="C:cytosol"/>
    <property type="evidence" value="ECO:0007669"/>
    <property type="project" value="TreeGrafter"/>
</dbReference>
<dbReference type="InterPro" id="IPR017927">
    <property type="entry name" value="FAD-bd_FR_type"/>
</dbReference>
<evidence type="ECO:0000256" key="10">
    <source>
        <dbReference type="ARBA" id="ARBA00052219"/>
    </source>
</evidence>
<dbReference type="PRINTS" id="PR00371">
    <property type="entry name" value="FPNCR"/>
</dbReference>
<dbReference type="Proteomes" id="UP000076023">
    <property type="component" value="Unassembled WGS sequence"/>
</dbReference>
<dbReference type="STRING" id="690879.TSACC_23080"/>
<dbReference type="GO" id="GO:0050660">
    <property type="term" value="F:flavin adenine dinucleotide binding"/>
    <property type="evidence" value="ECO:0007669"/>
    <property type="project" value="TreeGrafter"/>
</dbReference>
<evidence type="ECO:0000256" key="2">
    <source>
        <dbReference type="ARBA" id="ARBA00001974"/>
    </source>
</evidence>
<evidence type="ECO:0000256" key="3">
    <source>
        <dbReference type="ARBA" id="ARBA00012604"/>
    </source>
</evidence>
<organism evidence="13 14">
    <name type="scientific">Terrimicrobium sacchariphilum</name>
    <dbReference type="NCBI Taxonomy" id="690879"/>
    <lineage>
        <taxon>Bacteria</taxon>
        <taxon>Pseudomonadati</taxon>
        <taxon>Verrucomicrobiota</taxon>
        <taxon>Terrimicrobiia</taxon>
        <taxon>Terrimicrobiales</taxon>
        <taxon>Terrimicrobiaceae</taxon>
        <taxon>Terrimicrobium</taxon>
    </lineage>
</organism>
<feature type="region of interest" description="Disordered" evidence="11">
    <location>
        <begin position="1"/>
        <end position="26"/>
    </location>
</feature>
<dbReference type="SUPFAM" id="SSF52343">
    <property type="entry name" value="Ferredoxin reductase-like, C-terminal NADP-linked domain"/>
    <property type="match status" value="1"/>
</dbReference>
<comment type="cofactor">
    <cofactor evidence="2">
        <name>FAD</name>
        <dbReference type="ChEBI" id="CHEBI:57692"/>
    </cofactor>
</comment>
<evidence type="ECO:0000256" key="4">
    <source>
        <dbReference type="ARBA" id="ARBA00022630"/>
    </source>
</evidence>
<evidence type="ECO:0000256" key="11">
    <source>
        <dbReference type="SAM" id="MobiDB-lite"/>
    </source>
</evidence>
<dbReference type="InterPro" id="IPR001433">
    <property type="entry name" value="OxRdtase_FAD/NAD-bd"/>
</dbReference>
<proteinExistence type="predicted"/>
<comment type="catalytic activity">
    <reaction evidence="10">
        <text>hydrogen sulfide + 3 NADP(+) + 3 H2O = sulfite + 3 NADPH + 4 H(+)</text>
        <dbReference type="Rhea" id="RHEA:13801"/>
        <dbReference type="ChEBI" id="CHEBI:15377"/>
        <dbReference type="ChEBI" id="CHEBI:15378"/>
        <dbReference type="ChEBI" id="CHEBI:17359"/>
        <dbReference type="ChEBI" id="CHEBI:29919"/>
        <dbReference type="ChEBI" id="CHEBI:57783"/>
        <dbReference type="ChEBI" id="CHEBI:58349"/>
        <dbReference type="EC" id="1.8.1.2"/>
    </reaction>
</comment>
<keyword evidence="14" id="KW-1185">Reference proteome</keyword>
<dbReference type="GO" id="GO:0004783">
    <property type="term" value="F:sulfite reductase (NADPH) activity"/>
    <property type="evidence" value="ECO:0007669"/>
    <property type="project" value="UniProtKB-EC"/>
</dbReference>
<dbReference type="SUPFAM" id="SSF63380">
    <property type="entry name" value="Riboflavin synthase domain-like"/>
    <property type="match status" value="1"/>
</dbReference>
<dbReference type="PANTHER" id="PTHR19384:SF128">
    <property type="entry name" value="NADPH OXIDOREDUCTASE A"/>
    <property type="match status" value="1"/>
</dbReference>
<dbReference type="Gene3D" id="2.40.30.10">
    <property type="entry name" value="Translation factors"/>
    <property type="match status" value="1"/>
</dbReference>
<dbReference type="InterPro" id="IPR039261">
    <property type="entry name" value="FNR_nucleotide-bd"/>
</dbReference>
<dbReference type="GO" id="GO:0010181">
    <property type="term" value="F:FMN binding"/>
    <property type="evidence" value="ECO:0007669"/>
    <property type="project" value="TreeGrafter"/>
</dbReference>
<dbReference type="PROSITE" id="PS51384">
    <property type="entry name" value="FAD_FR"/>
    <property type="match status" value="1"/>
</dbReference>
<dbReference type="EC" id="1.8.1.2" evidence="3"/>
<evidence type="ECO:0000256" key="1">
    <source>
        <dbReference type="ARBA" id="ARBA00001917"/>
    </source>
</evidence>
<keyword evidence="4" id="KW-0285">Flavoprotein</keyword>
<dbReference type="InterPro" id="IPR023173">
    <property type="entry name" value="NADPH_Cyt_P450_Rdtase_alpha"/>
</dbReference>
<evidence type="ECO:0000256" key="6">
    <source>
        <dbReference type="ARBA" id="ARBA00022827"/>
    </source>
</evidence>
<reference evidence="14" key="1">
    <citation type="journal article" date="2017" name="Genome Announc.">
        <title>Draft Genome Sequence of Terrimicrobium sacchariphilum NM-5T, a Facultative Anaerobic Soil Bacterium of the Class Spartobacteria.</title>
        <authorList>
            <person name="Qiu Y.L."/>
            <person name="Tourlousse D.M."/>
            <person name="Matsuura N."/>
            <person name="Ohashi A."/>
            <person name="Sekiguchi Y."/>
        </authorList>
    </citation>
    <scope>NUCLEOTIDE SEQUENCE [LARGE SCALE GENOMIC DNA]</scope>
    <source>
        <strain evidence="14">NM-5</strain>
    </source>
</reference>
<dbReference type="InterPro" id="IPR003097">
    <property type="entry name" value="CysJ-like_FAD-binding"/>
</dbReference>
<keyword evidence="6" id="KW-0274">FAD</keyword>
<evidence type="ECO:0000313" key="13">
    <source>
        <dbReference type="EMBL" id="GAT34648.1"/>
    </source>
</evidence>
<sequence length="393" mass="43706">MSGNLPIYSTPMSTESASGYSRKNPFPAKLTVNQRLTAEGSNKDTRHFEISLEGSGLTYEVGDSLGVFATNDPELVELILANQGFSGDEQVTNPDGQTVTIRQALTKDYVITEPAKQILQAVPLKDESAAFLNDLLDPGQKASLDDYLWGRDILDVLEEFPAAKFTPEEFVKVLRKLQPRLYSIASSQKAVGEAVHLTVAVVRYNSKGSDRLRKGVCSTFLAERSEAGLPVFTHTAKHFRVPEDLNAPVIMVGPGTGIAPFRAFLQERAATGATGKNWLFFGEQHAATDFFYREEFEKYQESGVLTKLTTAFSRDQAEKIYVQHRLIENAAEIYEWLEAGGYFYVCGDAKNMAKDVEAALHTIVEKAGGKTPEQAKEYIEEFKKAKRYRKDVY</sequence>
<evidence type="ECO:0000313" key="14">
    <source>
        <dbReference type="Proteomes" id="UP000076023"/>
    </source>
</evidence>
<evidence type="ECO:0000256" key="9">
    <source>
        <dbReference type="ARBA" id="ARBA00023192"/>
    </source>
</evidence>
<dbReference type="EMBL" id="BDCO01000002">
    <property type="protein sequence ID" value="GAT34648.1"/>
    <property type="molecule type" value="Genomic_DNA"/>
</dbReference>
<dbReference type="PANTHER" id="PTHR19384">
    <property type="entry name" value="NITRIC OXIDE SYNTHASE-RELATED"/>
    <property type="match status" value="1"/>
</dbReference>
<keyword evidence="9" id="KW-0028">Amino-acid biosynthesis</keyword>
<comment type="cofactor">
    <cofactor evidence="1">
        <name>FMN</name>
        <dbReference type="ChEBI" id="CHEBI:58210"/>
    </cofactor>
</comment>
<comment type="caution">
    <text evidence="13">The sequence shown here is derived from an EMBL/GenBank/DDBJ whole genome shotgun (WGS) entry which is preliminary data.</text>
</comment>
<dbReference type="CDD" id="cd06199">
    <property type="entry name" value="SiR"/>
    <property type="match status" value="1"/>
</dbReference>
<dbReference type="InterPro" id="IPR001709">
    <property type="entry name" value="Flavoprot_Pyr_Nucl_cyt_Rdtase"/>
</dbReference>
<dbReference type="InterPro" id="IPR017938">
    <property type="entry name" value="Riboflavin_synthase-like_b-brl"/>
</dbReference>
<dbReference type="Pfam" id="PF00175">
    <property type="entry name" value="NAD_binding_1"/>
    <property type="match status" value="1"/>
</dbReference>
<dbReference type="AlphaFoldDB" id="A0A146GDQ6"/>
<dbReference type="InParanoid" id="A0A146GDQ6"/>
<protein>
    <recommendedName>
        <fullName evidence="3">assimilatory sulfite reductase (NADPH)</fullName>
        <ecNumber evidence="3">1.8.1.2</ecNumber>
    </recommendedName>
</protein>
<dbReference type="OrthoDB" id="9789468at2"/>
<dbReference type="Pfam" id="PF00667">
    <property type="entry name" value="FAD_binding_1"/>
    <property type="match status" value="1"/>
</dbReference>
<dbReference type="Gene3D" id="3.40.50.80">
    <property type="entry name" value="Nucleotide-binding domain of ferredoxin-NADP reductase (FNR) module"/>
    <property type="match status" value="1"/>
</dbReference>
<dbReference type="GO" id="GO:0019344">
    <property type="term" value="P:cysteine biosynthetic process"/>
    <property type="evidence" value="ECO:0007669"/>
    <property type="project" value="UniProtKB-KW"/>
</dbReference>
<name>A0A146GDQ6_TERSA</name>
<evidence type="ECO:0000259" key="12">
    <source>
        <dbReference type="PROSITE" id="PS51384"/>
    </source>
</evidence>
<evidence type="ECO:0000256" key="7">
    <source>
        <dbReference type="ARBA" id="ARBA00022857"/>
    </source>
</evidence>
<keyword evidence="7" id="KW-0521">NADP</keyword>